<dbReference type="Pfam" id="PF00013">
    <property type="entry name" value="KH_1"/>
    <property type="match status" value="3"/>
</dbReference>
<reference evidence="5 6" key="1">
    <citation type="submission" date="2020-04" db="EMBL/GenBank/DDBJ databases">
        <title>Perkinsus chesapeaki whole genome sequence.</title>
        <authorList>
            <person name="Bogema D.R."/>
        </authorList>
    </citation>
    <scope>NUCLEOTIDE SEQUENCE [LARGE SCALE GENOMIC DNA]</scope>
    <source>
        <strain evidence="5">ATCC PRA-425</strain>
    </source>
</reference>
<dbReference type="InterPro" id="IPR004088">
    <property type="entry name" value="KH_dom_type_1"/>
</dbReference>
<feature type="domain" description="K Homology" evidence="4">
    <location>
        <begin position="159"/>
        <end position="230"/>
    </location>
</feature>
<evidence type="ECO:0000313" key="5">
    <source>
        <dbReference type="EMBL" id="KAF4672202.1"/>
    </source>
</evidence>
<name>A0A7J6MKT0_PERCH</name>
<dbReference type="PANTHER" id="PTHR10288">
    <property type="entry name" value="KH DOMAIN CONTAINING RNA BINDING PROTEIN"/>
    <property type="match status" value="1"/>
</dbReference>
<feature type="region of interest" description="Disordered" evidence="3">
    <location>
        <begin position="1"/>
        <end position="157"/>
    </location>
</feature>
<feature type="compositionally biased region" description="Low complexity" evidence="3">
    <location>
        <begin position="103"/>
        <end position="133"/>
    </location>
</feature>
<proteinExistence type="predicted"/>
<dbReference type="InterPro" id="IPR004087">
    <property type="entry name" value="KH_dom"/>
</dbReference>
<dbReference type="InterPro" id="IPR036612">
    <property type="entry name" value="KH_dom_type_1_sf"/>
</dbReference>
<feature type="region of interest" description="Disordered" evidence="3">
    <location>
        <begin position="471"/>
        <end position="496"/>
    </location>
</feature>
<keyword evidence="6" id="KW-1185">Reference proteome</keyword>
<evidence type="ECO:0000256" key="2">
    <source>
        <dbReference type="PROSITE-ProRule" id="PRU00117"/>
    </source>
</evidence>
<sequence>MSSTVPESGTAEEGVEHITEETAVATDPSQGTNSQIPEVETKATPAAGEKRPREDELETSVESSNEEPPAKKVAGEGEGEVTKKDTEVHASTADTTPEINDLPTEAPGPGASPAAPIGPLPKTSASPMAVPIGPAGPPPLPSMSHPSHMTNHQWGADAGPFRDSVKVPQHCVAQIIGRGGANLMSTRNTTRCHIECDQRTKDEGYSFFHIDAETKDSLMRGVRAIERQTKPMHPLEGEVQQVVIVPDERVGDILGPRGCVVKVISDQTGGRIDIQQRGLQRGEPRECRVVGTPEEVQAGIQMIEGIRDGSIDVKSIIRDFEEANPAFRREQEMRNSGGGWMSGGKGNGPMWDSPYGAHNSMPQQQQQSHYGSQPGMDQWSHLLPASGPVDRAVIDVPADCAGMVIGRGGENIKGLQAECSLSECQIEKGIDQRTPRKMTLQGPATGVQAALMQLSMKTNGRIVTIVQPQHGGYQPQPMMQQQPQQQPQGMMPQGYGMQQQQGGYNMGMPYQQQQQPQPAPAPMDPMAQYYSQWANYQQQMNVNNQQNAQAWKNYYASIGNPQTPPYRGGQSDSLQPTDRLVSSHDIAPGAAAACLCVSGLFRDGASCCFFAGHRYGPPYRVRSLMFSRLLPSCLSAPLFLVALHQSVQYPVLEALSVC</sequence>
<feature type="region of interest" description="Disordered" evidence="3">
    <location>
        <begin position="355"/>
        <end position="374"/>
    </location>
</feature>
<dbReference type="Gene3D" id="3.30.1370.10">
    <property type="entry name" value="K Homology domain, type 1"/>
    <property type="match status" value="3"/>
</dbReference>
<dbReference type="CDD" id="cd00105">
    <property type="entry name" value="KH-I"/>
    <property type="match status" value="3"/>
</dbReference>
<feature type="domain" description="K Homology" evidence="4">
    <location>
        <begin position="237"/>
        <end position="308"/>
    </location>
</feature>
<evidence type="ECO:0000313" key="6">
    <source>
        <dbReference type="Proteomes" id="UP000591131"/>
    </source>
</evidence>
<evidence type="ECO:0000256" key="1">
    <source>
        <dbReference type="ARBA" id="ARBA00022737"/>
    </source>
</evidence>
<keyword evidence="2" id="KW-0694">RNA-binding</keyword>
<dbReference type="AlphaFoldDB" id="A0A7J6MKT0"/>
<evidence type="ECO:0000256" key="3">
    <source>
        <dbReference type="SAM" id="MobiDB-lite"/>
    </source>
</evidence>
<dbReference type="SMART" id="SM00322">
    <property type="entry name" value="KH"/>
    <property type="match status" value="3"/>
</dbReference>
<feature type="domain" description="K Homology" evidence="4">
    <location>
        <begin position="388"/>
        <end position="459"/>
    </location>
</feature>
<organism evidence="5 6">
    <name type="scientific">Perkinsus chesapeaki</name>
    <name type="common">Clam parasite</name>
    <name type="synonym">Perkinsus andrewsi</name>
    <dbReference type="NCBI Taxonomy" id="330153"/>
    <lineage>
        <taxon>Eukaryota</taxon>
        <taxon>Sar</taxon>
        <taxon>Alveolata</taxon>
        <taxon>Perkinsozoa</taxon>
        <taxon>Perkinsea</taxon>
        <taxon>Perkinsida</taxon>
        <taxon>Perkinsidae</taxon>
        <taxon>Perkinsus</taxon>
    </lineage>
</organism>
<comment type="caution">
    <text evidence="5">The sequence shown here is derived from an EMBL/GenBank/DDBJ whole genome shotgun (WGS) entry which is preliminary data.</text>
</comment>
<feature type="compositionally biased region" description="Polar residues" evidence="3">
    <location>
        <begin position="27"/>
        <end position="36"/>
    </location>
</feature>
<protein>
    <recommendedName>
        <fullName evidence="4">K Homology domain-containing protein</fullName>
    </recommendedName>
</protein>
<accession>A0A7J6MKT0</accession>
<dbReference type="Proteomes" id="UP000591131">
    <property type="component" value="Unassembled WGS sequence"/>
</dbReference>
<evidence type="ECO:0000259" key="4">
    <source>
        <dbReference type="SMART" id="SM00322"/>
    </source>
</evidence>
<dbReference type="OrthoDB" id="442947at2759"/>
<dbReference type="EMBL" id="JAAPAO010000116">
    <property type="protein sequence ID" value="KAF4672202.1"/>
    <property type="molecule type" value="Genomic_DNA"/>
</dbReference>
<dbReference type="SUPFAM" id="SSF54791">
    <property type="entry name" value="Eukaryotic type KH-domain (KH-domain type I)"/>
    <property type="match status" value="3"/>
</dbReference>
<gene>
    <name evidence="5" type="ORF">FOL47_000785</name>
</gene>
<keyword evidence="1" id="KW-0677">Repeat</keyword>
<feature type="compositionally biased region" description="Basic and acidic residues" evidence="3">
    <location>
        <begin position="68"/>
        <end position="88"/>
    </location>
</feature>
<dbReference type="PROSITE" id="PS50084">
    <property type="entry name" value="KH_TYPE_1"/>
    <property type="match status" value="3"/>
</dbReference>
<dbReference type="GO" id="GO:0003723">
    <property type="term" value="F:RNA binding"/>
    <property type="evidence" value="ECO:0007669"/>
    <property type="project" value="UniProtKB-UniRule"/>
</dbReference>